<evidence type="ECO:0000313" key="9">
    <source>
        <dbReference type="EMBL" id="CDQ22040.1"/>
    </source>
</evidence>
<evidence type="ECO:0000256" key="6">
    <source>
        <dbReference type="RuleBase" id="RU000553"/>
    </source>
</evidence>
<comment type="catalytic activity">
    <reaction evidence="4 5 6">
        <text>an acyl phosphate + H2O = a carboxylate + phosphate + H(+)</text>
        <dbReference type="Rhea" id="RHEA:14965"/>
        <dbReference type="ChEBI" id="CHEBI:15377"/>
        <dbReference type="ChEBI" id="CHEBI:15378"/>
        <dbReference type="ChEBI" id="CHEBI:29067"/>
        <dbReference type="ChEBI" id="CHEBI:43474"/>
        <dbReference type="ChEBI" id="CHEBI:59918"/>
        <dbReference type="EC" id="3.6.1.7"/>
    </reaction>
</comment>
<dbReference type="PRINTS" id="PR00112">
    <property type="entry name" value="ACYLPHPHTASE"/>
</dbReference>
<dbReference type="InterPro" id="IPR001792">
    <property type="entry name" value="Acylphosphatase-like_dom"/>
</dbReference>
<dbReference type="GO" id="GO:0003998">
    <property type="term" value="F:acylphosphatase activity"/>
    <property type="evidence" value="ECO:0007669"/>
    <property type="project" value="UniProtKB-EC"/>
</dbReference>
<accession>A0A024P1L5</accession>
<evidence type="ECO:0000256" key="7">
    <source>
        <dbReference type="RuleBase" id="RU004168"/>
    </source>
</evidence>
<dbReference type="InterPro" id="IPR036046">
    <property type="entry name" value="Acylphosphatase-like_dom_sf"/>
</dbReference>
<dbReference type="InterPro" id="IPR017968">
    <property type="entry name" value="Acylphosphatase_CS"/>
</dbReference>
<dbReference type="AlphaFoldDB" id="A0A024P1L5"/>
<dbReference type="PROSITE" id="PS00151">
    <property type="entry name" value="ACYLPHOSPHATASE_2"/>
    <property type="match status" value="1"/>
</dbReference>
<comment type="caution">
    <text evidence="9">The sequence shown here is derived from an EMBL/GenBank/DDBJ whole genome shotgun (WGS) entry which is preliminary data.</text>
</comment>
<keyword evidence="10" id="KW-1185">Reference proteome</keyword>
<protein>
    <recommendedName>
        <fullName evidence="3 5">Acylphosphatase</fullName>
        <ecNumber evidence="2 5">3.6.1.7</ecNumber>
    </recommendedName>
</protein>
<dbReference type="Gene3D" id="3.30.70.100">
    <property type="match status" value="1"/>
</dbReference>
<evidence type="ECO:0000313" key="10">
    <source>
        <dbReference type="Proteomes" id="UP000028868"/>
    </source>
</evidence>
<evidence type="ECO:0000256" key="3">
    <source>
        <dbReference type="ARBA" id="ARBA00015991"/>
    </source>
</evidence>
<reference evidence="10" key="1">
    <citation type="submission" date="2014-03" db="EMBL/GenBank/DDBJ databases">
        <authorList>
            <person name="Urmite Genomes U."/>
        </authorList>
    </citation>
    <scope>NUCLEOTIDE SEQUENCE [LARGE SCALE GENOMIC DNA]</scope>
    <source>
        <strain evidence="10">HD-03</strain>
    </source>
</reference>
<evidence type="ECO:0000256" key="2">
    <source>
        <dbReference type="ARBA" id="ARBA00012150"/>
    </source>
</evidence>
<dbReference type="PROSITE" id="PS00150">
    <property type="entry name" value="ACYLPHOSPHATASE_1"/>
    <property type="match status" value="1"/>
</dbReference>
<dbReference type="EC" id="3.6.1.7" evidence="2 5"/>
<keyword evidence="5 6" id="KW-0378">Hydrolase</keyword>
<dbReference type="PANTHER" id="PTHR47268">
    <property type="entry name" value="ACYLPHOSPHATASE"/>
    <property type="match status" value="1"/>
</dbReference>
<feature type="domain" description="Acylphosphatase-like" evidence="8">
    <location>
        <begin position="3"/>
        <end position="91"/>
    </location>
</feature>
<evidence type="ECO:0000256" key="1">
    <source>
        <dbReference type="ARBA" id="ARBA00005614"/>
    </source>
</evidence>
<dbReference type="SUPFAM" id="SSF54975">
    <property type="entry name" value="Acylphosphatase/BLUF domain-like"/>
    <property type="match status" value="1"/>
</dbReference>
<dbReference type="RefSeq" id="WP_035505034.1">
    <property type="nucleotide sequence ID" value="NZ_CCDH010000002.1"/>
</dbReference>
<organism evidence="9 10">
    <name type="scientific">Halobacillus karajensis</name>
    <dbReference type="NCBI Taxonomy" id="195088"/>
    <lineage>
        <taxon>Bacteria</taxon>
        <taxon>Bacillati</taxon>
        <taxon>Bacillota</taxon>
        <taxon>Bacilli</taxon>
        <taxon>Bacillales</taxon>
        <taxon>Bacillaceae</taxon>
        <taxon>Halobacillus</taxon>
    </lineage>
</organism>
<evidence type="ECO:0000259" key="8">
    <source>
        <dbReference type="PROSITE" id="PS51160"/>
    </source>
</evidence>
<sequence>MENNQITVHGRVQGVGFRAATKQIAEEIGVAGWVKNQPDGTVLIEVEGKHEQVKQFIKKIQEGPTPYSKVNALDITNNKSMNDHEKFKVLP</sequence>
<dbReference type="Pfam" id="PF00708">
    <property type="entry name" value="Acylphosphatase"/>
    <property type="match status" value="1"/>
</dbReference>
<dbReference type="PANTHER" id="PTHR47268:SF4">
    <property type="entry name" value="ACYLPHOSPHATASE"/>
    <property type="match status" value="1"/>
</dbReference>
<feature type="active site" evidence="5">
    <location>
        <position position="18"/>
    </location>
</feature>
<evidence type="ECO:0000256" key="5">
    <source>
        <dbReference type="PROSITE-ProRule" id="PRU00520"/>
    </source>
</evidence>
<name>A0A024P1L5_9BACI</name>
<dbReference type="InterPro" id="IPR020456">
    <property type="entry name" value="Acylphosphatase"/>
</dbReference>
<dbReference type="PROSITE" id="PS51160">
    <property type="entry name" value="ACYLPHOSPHATASE_3"/>
    <property type="match status" value="1"/>
</dbReference>
<dbReference type="OrthoDB" id="9808093at2"/>
<comment type="similarity">
    <text evidence="1 7">Belongs to the acylphosphatase family.</text>
</comment>
<evidence type="ECO:0000256" key="4">
    <source>
        <dbReference type="ARBA" id="ARBA00047645"/>
    </source>
</evidence>
<dbReference type="EMBL" id="CCDI010000001">
    <property type="protein sequence ID" value="CDQ22040.1"/>
    <property type="molecule type" value="Genomic_DNA"/>
</dbReference>
<dbReference type="Proteomes" id="UP000028868">
    <property type="component" value="Unassembled WGS sequence"/>
</dbReference>
<reference evidence="9 10" key="2">
    <citation type="submission" date="2014-05" db="EMBL/GenBank/DDBJ databases">
        <title>Draft genome sequence of Halobacillus karajensis HK-03.</title>
        <authorList>
            <person name="Khelaifia S."/>
            <person name="Croce O."/>
            <person name="Lagier J.C."/>
            <person name="Raoult D."/>
        </authorList>
    </citation>
    <scope>NUCLEOTIDE SEQUENCE [LARGE SCALE GENOMIC DNA]</scope>
    <source>
        <strain evidence="9 10">HD-03</strain>
    </source>
</reference>
<feature type="active site" evidence="5">
    <location>
        <position position="36"/>
    </location>
</feature>
<proteinExistence type="inferred from homology"/>
<gene>
    <name evidence="9" type="primary">acyP</name>
    <name evidence="9" type="ORF">BN983_00239</name>
</gene>